<proteinExistence type="inferred from homology"/>
<evidence type="ECO:0000313" key="4">
    <source>
        <dbReference type="Proteomes" id="UP000178042"/>
    </source>
</evidence>
<sequence>MIHLAIIPDGNRRWAKTHGLPPWKGHEKAVENFRTLTDWLRKNSDVTVLTVWCFSTENWKRDPKEVGALMTMLENYLRKERGTFLENDTKFTHSGRKDRIPKTLAAQIIETEQLTKDCKKFTLNLAVDYGGKDEIVRAVKKIKTPNVTEQSIREHLDHPELPAIDVIFRTSGEMRFSNFSFWQGEYAEWVFTDKHFPDVTTDDLANCLATYGKRQRRYGA</sequence>
<dbReference type="NCBIfam" id="TIGR00055">
    <property type="entry name" value="uppS"/>
    <property type="match status" value="1"/>
</dbReference>
<comment type="function">
    <text evidence="2">Catalyzes the condensation of isopentenyl diphosphate (IPP) with allylic pyrophosphates generating different type of terpenoids.</text>
</comment>
<dbReference type="PANTHER" id="PTHR10291">
    <property type="entry name" value="DEHYDRODOLICHYL DIPHOSPHATE SYNTHASE FAMILY MEMBER"/>
    <property type="match status" value="1"/>
</dbReference>
<dbReference type="EC" id="2.5.1.-" evidence="2"/>
<dbReference type="PANTHER" id="PTHR10291:SF0">
    <property type="entry name" value="DEHYDRODOLICHYL DIPHOSPHATE SYNTHASE 2"/>
    <property type="match status" value="1"/>
</dbReference>
<keyword evidence="2" id="KW-0479">Metal-binding</keyword>
<feature type="binding site" evidence="2">
    <location>
        <position position="14"/>
    </location>
    <ligand>
        <name>substrate</name>
    </ligand>
</feature>
<feature type="binding site" evidence="2">
    <location>
        <position position="26"/>
    </location>
    <ligand>
        <name>substrate</name>
    </ligand>
</feature>
<keyword evidence="1 2" id="KW-0808">Transferase</keyword>
<comment type="subunit">
    <text evidence="2">Homodimer.</text>
</comment>
<gene>
    <name evidence="3" type="ORF">A3C86_02250</name>
</gene>
<feature type="binding site" evidence="2">
    <location>
        <begin position="55"/>
        <end position="57"/>
    </location>
    <ligand>
        <name>substrate</name>
    </ligand>
</feature>
<comment type="caution">
    <text evidence="3">The sequence shown here is derived from an EMBL/GenBank/DDBJ whole genome shotgun (WGS) entry which is preliminary data.</text>
</comment>
<name>A0A1F6DBI5_9BACT</name>
<feature type="binding site" evidence="2">
    <location>
        <begin position="10"/>
        <end position="13"/>
    </location>
    <ligand>
        <name>substrate</name>
    </ligand>
</feature>
<feature type="binding site" evidence="2">
    <location>
        <position position="169"/>
    </location>
    <ligand>
        <name>substrate</name>
    </ligand>
</feature>
<dbReference type="CDD" id="cd00475">
    <property type="entry name" value="Cis_IPPS"/>
    <property type="match status" value="1"/>
</dbReference>
<dbReference type="GO" id="GO:0016094">
    <property type="term" value="P:polyprenol biosynthetic process"/>
    <property type="evidence" value="ECO:0007669"/>
    <property type="project" value="TreeGrafter"/>
</dbReference>
<dbReference type="InterPro" id="IPR001441">
    <property type="entry name" value="UPP_synth-like"/>
</dbReference>
<feature type="binding site" evidence="2">
    <location>
        <position position="9"/>
    </location>
    <ligand>
        <name>Mg(2+)</name>
        <dbReference type="ChEBI" id="CHEBI:18420"/>
    </ligand>
</feature>
<comment type="cofactor">
    <cofactor evidence="2">
        <name>Mg(2+)</name>
        <dbReference type="ChEBI" id="CHEBI:18420"/>
    </cofactor>
    <text evidence="2">Binds 2 magnesium ions per subunit.</text>
</comment>
<dbReference type="GO" id="GO:0000287">
    <property type="term" value="F:magnesium ion binding"/>
    <property type="evidence" value="ECO:0007669"/>
    <property type="project" value="UniProtKB-UniRule"/>
</dbReference>
<feature type="binding site" evidence="2">
    <location>
        <position position="59"/>
    </location>
    <ligand>
        <name>substrate</name>
    </ligand>
</feature>
<protein>
    <recommendedName>
        <fullName evidence="2">Isoprenyl transferase</fullName>
        <ecNumber evidence="2">2.5.1.-</ecNumber>
    </recommendedName>
</protein>
<feature type="binding site" evidence="2">
    <location>
        <position position="61"/>
    </location>
    <ligand>
        <name>substrate</name>
    </ligand>
</feature>
<dbReference type="EMBL" id="MFLD01000034">
    <property type="protein sequence ID" value="OGG58803.1"/>
    <property type="molecule type" value="Genomic_DNA"/>
</dbReference>
<dbReference type="Proteomes" id="UP000178042">
    <property type="component" value="Unassembled WGS sequence"/>
</dbReference>
<dbReference type="Pfam" id="PF01255">
    <property type="entry name" value="Prenyltransf"/>
    <property type="match status" value="1"/>
</dbReference>
<reference evidence="3 4" key="1">
    <citation type="journal article" date="2016" name="Nat. Commun.">
        <title>Thousands of microbial genomes shed light on interconnected biogeochemical processes in an aquifer system.</title>
        <authorList>
            <person name="Anantharaman K."/>
            <person name="Brown C.T."/>
            <person name="Hug L.A."/>
            <person name="Sharon I."/>
            <person name="Castelle C.J."/>
            <person name="Probst A.J."/>
            <person name="Thomas B.C."/>
            <person name="Singh A."/>
            <person name="Wilkins M.J."/>
            <person name="Karaoz U."/>
            <person name="Brodie E.L."/>
            <person name="Williams K.H."/>
            <person name="Hubbard S.S."/>
            <person name="Banfield J.F."/>
        </authorList>
    </citation>
    <scope>NUCLEOTIDE SEQUENCE [LARGE SCALE GENOMIC DNA]</scope>
</reference>
<comment type="caution">
    <text evidence="2">Lacks conserved residue(s) required for the propagation of feature annotation.</text>
</comment>
<feature type="binding site" evidence="2">
    <location>
        <begin position="175"/>
        <end position="177"/>
    </location>
    <ligand>
        <name>substrate</name>
    </ligand>
</feature>
<dbReference type="SUPFAM" id="SSF64005">
    <property type="entry name" value="Undecaprenyl diphosphate synthase"/>
    <property type="match status" value="1"/>
</dbReference>
<dbReference type="HAMAP" id="MF_01139">
    <property type="entry name" value="ISPT"/>
    <property type="match status" value="1"/>
</dbReference>
<comment type="similarity">
    <text evidence="2">Belongs to the UPP synthase family.</text>
</comment>
<dbReference type="Gene3D" id="3.40.1180.10">
    <property type="entry name" value="Decaprenyl diphosphate synthase-like"/>
    <property type="match status" value="1"/>
</dbReference>
<evidence type="ECO:0000256" key="2">
    <source>
        <dbReference type="HAMAP-Rule" id="MF_01139"/>
    </source>
</evidence>
<feature type="active site" evidence="2">
    <location>
        <position position="9"/>
    </location>
</feature>
<evidence type="ECO:0000256" key="1">
    <source>
        <dbReference type="ARBA" id="ARBA00022679"/>
    </source>
</evidence>
<dbReference type="GO" id="GO:0045547">
    <property type="term" value="F:ditrans,polycis-polyprenyl diphosphate synthase [(2E,6E)-farnesyl diphosphate specific] activity"/>
    <property type="evidence" value="ECO:0007669"/>
    <property type="project" value="TreeGrafter"/>
</dbReference>
<dbReference type="InterPro" id="IPR036424">
    <property type="entry name" value="UPP_synth-like_sf"/>
</dbReference>
<feature type="binding site" evidence="2">
    <location>
        <position position="188"/>
    </location>
    <ligand>
        <name>Mg(2+)</name>
        <dbReference type="ChEBI" id="CHEBI:18420"/>
    </ligand>
</feature>
<organism evidence="3 4">
    <name type="scientific">Candidatus Kaiserbacteria bacterium RIFCSPHIGHO2_02_FULL_49_16</name>
    <dbReference type="NCBI Taxonomy" id="1798490"/>
    <lineage>
        <taxon>Bacteria</taxon>
        <taxon>Candidatus Kaiseribacteriota</taxon>
    </lineage>
</organism>
<feature type="active site" description="Proton acceptor" evidence="2">
    <location>
        <position position="58"/>
    </location>
</feature>
<accession>A0A1F6DBI5</accession>
<dbReference type="AlphaFoldDB" id="A0A1F6DBI5"/>
<keyword evidence="2" id="KW-0460">Magnesium</keyword>
<evidence type="ECO:0000313" key="3">
    <source>
        <dbReference type="EMBL" id="OGG58803.1"/>
    </source>
</evidence>